<dbReference type="SUPFAM" id="SSF47413">
    <property type="entry name" value="lambda repressor-like DNA-binding domains"/>
    <property type="match status" value="1"/>
</dbReference>
<dbReference type="PANTHER" id="PTHR37038">
    <property type="entry name" value="TRANSCRIPTIONAL REGULATOR-RELATED"/>
    <property type="match status" value="1"/>
</dbReference>
<feature type="domain" description="HTH cro/C1-type" evidence="1">
    <location>
        <begin position="23"/>
        <end position="76"/>
    </location>
</feature>
<gene>
    <name evidence="2" type="ORF">CWS20_14285</name>
</gene>
<dbReference type="PROSITE" id="PS50943">
    <property type="entry name" value="HTH_CROC1"/>
    <property type="match status" value="1"/>
</dbReference>
<reference evidence="2 3" key="1">
    <citation type="journal article" date="2010" name="Int. J. Syst. Evol. Microbiol.">
        <title>Bacillus horneckiae sp. nov., isolated from a spacecraft-assembly clean room.</title>
        <authorList>
            <person name="Vaishampayan P."/>
            <person name="Probst A."/>
            <person name="Krishnamurthi S."/>
            <person name="Ghosh S."/>
            <person name="Osman S."/>
            <person name="McDowall A."/>
            <person name="Ruckmani A."/>
            <person name="Mayilraj S."/>
            <person name="Venkateswaran K."/>
        </authorList>
    </citation>
    <scope>NUCLEOTIDE SEQUENCE [LARGE SCALE GENOMIC DNA]</scope>
    <source>
        <strain evidence="3">1PO1SC</strain>
    </source>
</reference>
<name>A0A2N0ZFS7_9BACI</name>
<dbReference type="Gene3D" id="1.25.40.10">
    <property type="entry name" value="Tetratricopeptide repeat domain"/>
    <property type="match status" value="1"/>
</dbReference>
<sequence length="131" mass="15155">MNYNSRNIERIDRDGFFCDWKKVKELRKSLGLSQAELAEGICTQAQISKIENGDVIPLASTLYLLAQRLGLSVDYFFDISLSPRLDYVHEVSEQLKLARKRVNYALIKEIVKAEENNPLFIANKYHHQLLI</sequence>
<dbReference type="InterPro" id="IPR001387">
    <property type="entry name" value="Cro/C1-type_HTH"/>
</dbReference>
<dbReference type="GO" id="GO:0003677">
    <property type="term" value="F:DNA binding"/>
    <property type="evidence" value="ECO:0007669"/>
    <property type="project" value="InterPro"/>
</dbReference>
<dbReference type="AlphaFoldDB" id="A0A2N0ZFS7"/>
<dbReference type="CDD" id="cd00093">
    <property type="entry name" value="HTH_XRE"/>
    <property type="match status" value="1"/>
</dbReference>
<protein>
    <submittedName>
        <fullName evidence="2">XRE family transcriptional regulator</fullName>
    </submittedName>
</protein>
<dbReference type="EMBL" id="PISD01000030">
    <property type="protein sequence ID" value="PKG28372.1"/>
    <property type="molecule type" value="Genomic_DNA"/>
</dbReference>
<dbReference type="SMART" id="SM00530">
    <property type="entry name" value="HTH_XRE"/>
    <property type="match status" value="1"/>
</dbReference>
<proteinExistence type="predicted"/>
<dbReference type="Proteomes" id="UP000233343">
    <property type="component" value="Unassembled WGS sequence"/>
</dbReference>
<evidence type="ECO:0000259" key="1">
    <source>
        <dbReference type="PROSITE" id="PS50943"/>
    </source>
</evidence>
<organism evidence="2 3">
    <name type="scientific">Cytobacillus horneckiae</name>
    <dbReference type="NCBI Taxonomy" id="549687"/>
    <lineage>
        <taxon>Bacteria</taxon>
        <taxon>Bacillati</taxon>
        <taxon>Bacillota</taxon>
        <taxon>Bacilli</taxon>
        <taxon>Bacillales</taxon>
        <taxon>Bacillaceae</taxon>
        <taxon>Cytobacillus</taxon>
    </lineage>
</organism>
<dbReference type="InterPro" id="IPR010982">
    <property type="entry name" value="Lambda_DNA-bd_dom_sf"/>
</dbReference>
<dbReference type="Pfam" id="PF01381">
    <property type="entry name" value="HTH_3"/>
    <property type="match status" value="1"/>
</dbReference>
<dbReference type="InterPro" id="IPR011990">
    <property type="entry name" value="TPR-like_helical_dom_sf"/>
</dbReference>
<evidence type="ECO:0000313" key="3">
    <source>
        <dbReference type="Proteomes" id="UP000233343"/>
    </source>
</evidence>
<accession>A0A2N0ZFS7</accession>
<dbReference type="PANTHER" id="PTHR37038:SF14">
    <property type="entry name" value="TRANSCRIPTIONAL ACTIVATOR"/>
    <property type="match status" value="1"/>
</dbReference>
<evidence type="ECO:0000313" key="2">
    <source>
        <dbReference type="EMBL" id="PKG28372.1"/>
    </source>
</evidence>
<dbReference type="InterPro" id="IPR053163">
    <property type="entry name" value="HTH-type_regulator_Rgg"/>
</dbReference>
<keyword evidence="3" id="KW-1185">Reference proteome</keyword>
<comment type="caution">
    <text evidence="2">The sequence shown here is derived from an EMBL/GenBank/DDBJ whole genome shotgun (WGS) entry which is preliminary data.</text>
</comment>